<comment type="caution">
    <text evidence="2">The sequence shown here is derived from an EMBL/GenBank/DDBJ whole genome shotgun (WGS) entry which is preliminary data.</text>
</comment>
<dbReference type="AlphaFoldDB" id="A0A2T7PJG0"/>
<name>A0A2T7PJG0_POMCA</name>
<accession>A0A2T7PJG0</accession>
<keyword evidence="3" id="KW-1185">Reference proteome</keyword>
<evidence type="ECO:0000313" key="3">
    <source>
        <dbReference type="Proteomes" id="UP000245119"/>
    </source>
</evidence>
<feature type="compositionally biased region" description="Basic and acidic residues" evidence="1">
    <location>
        <begin position="73"/>
        <end position="83"/>
    </location>
</feature>
<gene>
    <name evidence="2" type="ORF">C0Q70_04823</name>
</gene>
<dbReference type="EMBL" id="PZQS01000003">
    <property type="protein sequence ID" value="PVD33566.1"/>
    <property type="molecule type" value="Genomic_DNA"/>
</dbReference>
<evidence type="ECO:0000313" key="2">
    <source>
        <dbReference type="EMBL" id="PVD33566.1"/>
    </source>
</evidence>
<proteinExistence type="predicted"/>
<evidence type="ECO:0000256" key="1">
    <source>
        <dbReference type="SAM" id="MobiDB-lite"/>
    </source>
</evidence>
<dbReference type="Proteomes" id="UP000245119">
    <property type="component" value="Linkage Group LG3"/>
</dbReference>
<protein>
    <submittedName>
        <fullName evidence="2">Uncharacterized protein</fullName>
    </submittedName>
</protein>
<feature type="region of interest" description="Disordered" evidence="1">
    <location>
        <begin position="62"/>
        <end position="83"/>
    </location>
</feature>
<reference evidence="2 3" key="1">
    <citation type="submission" date="2018-04" db="EMBL/GenBank/DDBJ databases">
        <title>The genome of golden apple snail Pomacea canaliculata provides insight into stress tolerance and invasive adaptation.</title>
        <authorList>
            <person name="Liu C."/>
            <person name="Liu B."/>
            <person name="Ren Y."/>
            <person name="Zhang Y."/>
            <person name="Wang H."/>
            <person name="Li S."/>
            <person name="Jiang F."/>
            <person name="Yin L."/>
            <person name="Zhang G."/>
            <person name="Qian W."/>
            <person name="Fan W."/>
        </authorList>
    </citation>
    <scope>NUCLEOTIDE SEQUENCE [LARGE SCALE GENOMIC DNA]</scope>
    <source>
        <strain evidence="2">SZHN2017</strain>
        <tissue evidence="2">Muscle</tissue>
    </source>
</reference>
<sequence>MAMKRVVPRDETRGRPLVPVCAASLETTSKAIAVSEDLLLSSPLSPQHPRSQRNTRLQDLLVSGPRSRAQAARADDVNHPGPVCERHVQTESVEQVVVLVWHREDDDDCEEEDSRWRGKGIEVYASKTDPHPLVWKEQKLFAGDIRFRLAQTSAKRSN</sequence>
<organism evidence="2 3">
    <name type="scientific">Pomacea canaliculata</name>
    <name type="common">Golden apple snail</name>
    <dbReference type="NCBI Taxonomy" id="400727"/>
    <lineage>
        <taxon>Eukaryota</taxon>
        <taxon>Metazoa</taxon>
        <taxon>Spiralia</taxon>
        <taxon>Lophotrochozoa</taxon>
        <taxon>Mollusca</taxon>
        <taxon>Gastropoda</taxon>
        <taxon>Caenogastropoda</taxon>
        <taxon>Architaenioglossa</taxon>
        <taxon>Ampullarioidea</taxon>
        <taxon>Ampullariidae</taxon>
        <taxon>Pomacea</taxon>
    </lineage>
</organism>